<reference evidence="15" key="1">
    <citation type="submission" date="2016-04" db="UniProtKB">
        <authorList>
            <consortium name="WormBaseParasite"/>
        </authorList>
    </citation>
    <scope>IDENTIFICATION</scope>
</reference>
<reference evidence="13 14" key="2">
    <citation type="submission" date="2018-11" db="EMBL/GenBank/DDBJ databases">
        <authorList>
            <consortium name="Pathogen Informatics"/>
        </authorList>
    </citation>
    <scope>NUCLEOTIDE SEQUENCE [LARGE SCALE GENOMIC DNA]</scope>
</reference>
<keyword evidence="7" id="KW-0325">Glycoprotein</keyword>
<dbReference type="Proteomes" id="UP000274504">
    <property type="component" value="Unassembled WGS sequence"/>
</dbReference>
<dbReference type="PANTHER" id="PTHR24028">
    <property type="entry name" value="CADHERIN-87A"/>
    <property type="match status" value="1"/>
</dbReference>
<dbReference type="Pfam" id="PF00028">
    <property type="entry name" value="Cadherin"/>
    <property type="match status" value="3"/>
</dbReference>
<dbReference type="PANTHER" id="PTHR24028:SF146">
    <property type="entry name" value="CADHERIN 96CB, ISOFORM D-RELATED"/>
    <property type="match status" value="1"/>
</dbReference>
<keyword evidence="5 10" id="KW-1133">Transmembrane helix</keyword>
<dbReference type="FunFam" id="2.60.40.60:FF:000092">
    <property type="entry name" value="Protocadherin 8"/>
    <property type="match status" value="2"/>
</dbReference>
<evidence type="ECO:0000313" key="13">
    <source>
        <dbReference type="EMBL" id="VDL15892.1"/>
    </source>
</evidence>
<evidence type="ECO:0000256" key="6">
    <source>
        <dbReference type="ARBA" id="ARBA00023136"/>
    </source>
</evidence>
<proteinExistence type="predicted"/>
<dbReference type="InterPro" id="IPR050174">
    <property type="entry name" value="Protocadherin/Cadherin-CA"/>
</dbReference>
<feature type="chain" id="PRO_5043131114" evidence="11">
    <location>
        <begin position="20"/>
        <end position="1323"/>
    </location>
</feature>
<dbReference type="GO" id="GO:0005509">
    <property type="term" value="F:calcium ion binding"/>
    <property type="evidence" value="ECO:0007669"/>
    <property type="project" value="UniProtKB-UniRule"/>
</dbReference>
<feature type="domain" description="Cadherin" evidence="12">
    <location>
        <begin position="269"/>
        <end position="370"/>
    </location>
</feature>
<feature type="region of interest" description="Disordered" evidence="9">
    <location>
        <begin position="826"/>
        <end position="853"/>
    </location>
</feature>
<dbReference type="InterPro" id="IPR015919">
    <property type="entry name" value="Cadherin-like_sf"/>
</dbReference>
<evidence type="ECO:0000256" key="2">
    <source>
        <dbReference type="ARBA" id="ARBA00022692"/>
    </source>
</evidence>
<dbReference type="GO" id="GO:0005886">
    <property type="term" value="C:plasma membrane"/>
    <property type="evidence" value="ECO:0007669"/>
    <property type="project" value="InterPro"/>
</dbReference>
<keyword evidence="11" id="KW-0732">Signal</keyword>
<feature type="domain" description="Cadherin" evidence="12">
    <location>
        <begin position="22"/>
        <end position="153"/>
    </location>
</feature>
<dbReference type="STRING" id="6216.A0A0R3S8C9"/>
<dbReference type="InterPro" id="IPR020894">
    <property type="entry name" value="Cadherin_CS"/>
</dbReference>
<evidence type="ECO:0000259" key="12">
    <source>
        <dbReference type="PROSITE" id="PS50268"/>
    </source>
</evidence>
<feature type="signal peptide" evidence="11">
    <location>
        <begin position="1"/>
        <end position="19"/>
    </location>
</feature>
<feature type="domain" description="Cadherin" evidence="12">
    <location>
        <begin position="524"/>
        <end position="638"/>
    </location>
</feature>
<dbReference type="InterPro" id="IPR002126">
    <property type="entry name" value="Cadherin-like_dom"/>
</dbReference>
<feature type="region of interest" description="Disordered" evidence="9">
    <location>
        <begin position="982"/>
        <end position="1005"/>
    </location>
</feature>
<accession>A0A0R3S8C9</accession>
<organism evidence="15">
    <name type="scientific">Hymenolepis diminuta</name>
    <name type="common">Rat tapeworm</name>
    <dbReference type="NCBI Taxonomy" id="6216"/>
    <lineage>
        <taxon>Eukaryota</taxon>
        <taxon>Metazoa</taxon>
        <taxon>Spiralia</taxon>
        <taxon>Lophotrochozoa</taxon>
        <taxon>Platyhelminthes</taxon>
        <taxon>Cestoda</taxon>
        <taxon>Eucestoda</taxon>
        <taxon>Cyclophyllidea</taxon>
        <taxon>Hymenolepididae</taxon>
        <taxon>Hymenolepis</taxon>
    </lineage>
</organism>
<evidence type="ECO:0000256" key="11">
    <source>
        <dbReference type="SAM" id="SignalP"/>
    </source>
</evidence>
<evidence type="ECO:0000256" key="5">
    <source>
        <dbReference type="ARBA" id="ARBA00022989"/>
    </source>
</evidence>
<feature type="domain" description="Cadherin" evidence="12">
    <location>
        <begin position="172"/>
        <end position="268"/>
    </location>
</feature>
<feature type="domain" description="Cadherin" evidence="12">
    <location>
        <begin position="638"/>
        <end position="753"/>
    </location>
</feature>
<evidence type="ECO:0000256" key="10">
    <source>
        <dbReference type="SAM" id="Phobius"/>
    </source>
</evidence>
<name>A0A0R3S8C9_HYMDI</name>
<dbReference type="WBParaSite" id="HDID_0000039101-mRNA-1">
    <property type="protein sequence ID" value="HDID_0000039101-mRNA-1"/>
    <property type="gene ID" value="HDID_0000039101"/>
</dbReference>
<dbReference type="PRINTS" id="PR00205">
    <property type="entry name" value="CADHERIN"/>
</dbReference>
<keyword evidence="2 10" id="KW-0812">Transmembrane</keyword>
<keyword evidence="3" id="KW-0677">Repeat</keyword>
<evidence type="ECO:0000256" key="1">
    <source>
        <dbReference type="ARBA" id="ARBA00004167"/>
    </source>
</evidence>
<feature type="domain" description="Cadherin" evidence="12">
    <location>
        <begin position="788"/>
        <end position="923"/>
    </location>
</feature>
<feature type="domain" description="Cadherin" evidence="12">
    <location>
        <begin position="371"/>
        <end position="523"/>
    </location>
</feature>
<dbReference type="SUPFAM" id="SSF49313">
    <property type="entry name" value="Cadherin-like"/>
    <property type="match status" value="5"/>
</dbReference>
<comment type="subcellular location">
    <subcellularLocation>
        <location evidence="1">Membrane</location>
        <topology evidence="1">Single-pass membrane protein</topology>
    </subcellularLocation>
</comment>
<sequence>MQFLKCLLPLVFLLSISSGEQLQFQLHYTIRENEPIGYRVGYLDDDLRRQQALNFSRLCGGADGCKDLRYRLREPSAYLELDATTAMLTTKSNIDFEQLCTALCRSTLDAFLSVTVNVWQDKKIIAFLQVKIQVIDIDDNNIEFPEDIARPYVLRLKEVIYRKGKTIELPKAEDRDITPKYSAISYRLEFSTSQWASMKIVELTVTNDSRPLLLLKGDLDYEEAKEYSFSLVASKPDTHSVVPKSISQEAQLPILIQVLNINDMEPVFPQSVYTVELPEDVQPGTVIFELEAIDHDADAILTYSIKAAPGMNQSTPFEVEPDGKVRLREAFDFEKRTDYNLPIRASDGEFSASTRLHIRLLDVNDEAPTFIVNPTHLTVEENQPPNILIGQVIVRDADTFAVNGYLECSEPPEDSEHQPIRFERRVEPIQTQLQQESTTAVPELHFDLYTRQSLDREEGAPIRLARLVCWDGVGGGAGLGGTNDYIFGGRVTGSNNDRASVRLTSTLTLSIDIQDRNDNAPIFTQSTFTAELEENGDIRKEIIQLTSKDYDTEENAVTRYRLTDDSEDASLFYLNEETGRLYAMTRFDRETRDTYQLQVVVYDASQNPLEIPGGDHQTISTAVLTIKIIDINDHAPVIQETGDLILPENKEPGFFVGQLTATDLDEGLNGEVTFNIVPDDPRAVFNGPQLTQTIGFRMTPNGSIFSSRQFDREVQSRYCFQVQAKDKSPDNALSSTARICVNILDVNDNAPIIHSIEGPDARYERDSLAQKPTFPGMEPFDTQNPLAAYDLPSLRISQNEAPGYCVLLIQATDLDENENAELRYSLNPTANCTPPNSPPPRFEHGMDDEKQENEGPEFRQFPLHTFRIDERTGKLLLVRRLSHKELGTYCLGLVVEDQGRPPLKSTQLIELVVEDVPSRGNWLGTSGNGKGGLSRGSSTNSSRLEAKNILIVIVLSTVSAFLAAVLISAILCMVRPFHKNGRGRRGNRGENCNSNGGISGGGTLKLPPFAMEPHTSPALLMHPGGALSCSDTATLDGCSAVGDGTWIVGTNGTLISAYDGSELKNGTFRLHTDGTGQIWSPMRMASSDCAFETESLIPLSFPPDAAGNSVTSGGTLQRGQHFLLQQSPPSGCPIPSGPAVEIVAVPCGGQDEQRSDSGRGASDEEAIFQGPFQPILYGIPVASTAVKVSGSTTLAHKNTGFTSPISDLQCDGVNATPVTTTNCIYLCASSLAGQTVTSGAGTSGPNVETTRSVSTFVTAMENETSSLPRGEVAPPLTGNINKTFSLPREGLCMTKSLLDEHTADESANRLCQEIDHLLFDNMI</sequence>
<evidence type="ECO:0000256" key="8">
    <source>
        <dbReference type="PROSITE-ProRule" id="PRU00043"/>
    </source>
</evidence>
<dbReference type="Gene3D" id="2.60.40.60">
    <property type="entry name" value="Cadherins"/>
    <property type="match status" value="7"/>
</dbReference>
<evidence type="ECO:0000256" key="3">
    <source>
        <dbReference type="ARBA" id="ARBA00022737"/>
    </source>
</evidence>
<feature type="compositionally biased region" description="Basic and acidic residues" evidence="9">
    <location>
        <begin position="841"/>
        <end position="853"/>
    </location>
</feature>
<dbReference type="EMBL" id="UYSG01000051">
    <property type="protein sequence ID" value="VDL15892.1"/>
    <property type="molecule type" value="Genomic_DNA"/>
</dbReference>
<protein>
    <submittedName>
        <fullName evidence="15">Cadherin domain-containing protein</fullName>
    </submittedName>
</protein>
<feature type="transmembrane region" description="Helical" evidence="10">
    <location>
        <begin position="949"/>
        <end position="974"/>
    </location>
</feature>
<gene>
    <name evidence="13" type="ORF">HDID_LOCUS392</name>
</gene>
<dbReference type="PROSITE" id="PS00232">
    <property type="entry name" value="CADHERIN_1"/>
    <property type="match status" value="2"/>
</dbReference>
<dbReference type="PROSITE" id="PS50268">
    <property type="entry name" value="CADHERIN_2"/>
    <property type="match status" value="7"/>
</dbReference>
<dbReference type="OrthoDB" id="6079678at2759"/>
<evidence type="ECO:0000256" key="7">
    <source>
        <dbReference type="ARBA" id="ARBA00023180"/>
    </source>
</evidence>
<keyword evidence="4 8" id="KW-0106">Calcium</keyword>
<evidence type="ECO:0000256" key="4">
    <source>
        <dbReference type="ARBA" id="ARBA00022837"/>
    </source>
</evidence>
<evidence type="ECO:0000313" key="14">
    <source>
        <dbReference type="Proteomes" id="UP000274504"/>
    </source>
</evidence>
<evidence type="ECO:0000313" key="15">
    <source>
        <dbReference type="WBParaSite" id="HDID_0000039101-mRNA-1"/>
    </source>
</evidence>
<dbReference type="CDD" id="cd11304">
    <property type="entry name" value="Cadherin_repeat"/>
    <property type="match status" value="7"/>
</dbReference>
<dbReference type="SMART" id="SM00112">
    <property type="entry name" value="CA"/>
    <property type="match status" value="6"/>
</dbReference>
<keyword evidence="6 10" id="KW-0472">Membrane</keyword>
<dbReference type="GO" id="GO:0007156">
    <property type="term" value="P:homophilic cell adhesion via plasma membrane adhesion molecules"/>
    <property type="evidence" value="ECO:0007669"/>
    <property type="project" value="InterPro"/>
</dbReference>
<evidence type="ECO:0000256" key="9">
    <source>
        <dbReference type="SAM" id="MobiDB-lite"/>
    </source>
</evidence>